<dbReference type="EMBL" id="BARS01036737">
    <property type="protein sequence ID" value="GAG18320.1"/>
    <property type="molecule type" value="Genomic_DNA"/>
</dbReference>
<evidence type="ECO:0000313" key="1">
    <source>
        <dbReference type="EMBL" id="GAG18320.1"/>
    </source>
</evidence>
<dbReference type="AlphaFoldDB" id="X0VJ93"/>
<comment type="caution">
    <text evidence="1">The sequence shown here is derived from an EMBL/GenBank/DDBJ whole genome shotgun (WGS) entry which is preliminary data.</text>
</comment>
<gene>
    <name evidence="1" type="ORF">S01H1_56419</name>
</gene>
<feature type="non-terminal residue" evidence="1">
    <location>
        <position position="1"/>
    </location>
</feature>
<accession>X0VJ93</accession>
<protein>
    <submittedName>
        <fullName evidence="1">Uncharacterized protein</fullName>
    </submittedName>
</protein>
<organism evidence="1">
    <name type="scientific">marine sediment metagenome</name>
    <dbReference type="NCBI Taxonomy" id="412755"/>
    <lineage>
        <taxon>unclassified sequences</taxon>
        <taxon>metagenomes</taxon>
        <taxon>ecological metagenomes</taxon>
    </lineage>
</organism>
<sequence length="75" mass="8771">EYMVCQFEREYWVKSIDLYDKEELHEIGGLSGGPVFIKRALSWEFIGIIYQFSAGLDLMYIRPSKYIGEDGRLLS</sequence>
<name>X0VJ93_9ZZZZ</name>
<reference evidence="1" key="1">
    <citation type="journal article" date="2014" name="Front. Microbiol.">
        <title>High frequency of phylogenetically diverse reductive dehalogenase-homologous genes in deep subseafloor sedimentary metagenomes.</title>
        <authorList>
            <person name="Kawai M."/>
            <person name="Futagami T."/>
            <person name="Toyoda A."/>
            <person name="Takaki Y."/>
            <person name="Nishi S."/>
            <person name="Hori S."/>
            <person name="Arai W."/>
            <person name="Tsubouchi T."/>
            <person name="Morono Y."/>
            <person name="Uchiyama I."/>
            <person name="Ito T."/>
            <person name="Fujiyama A."/>
            <person name="Inagaki F."/>
            <person name="Takami H."/>
        </authorList>
    </citation>
    <scope>NUCLEOTIDE SEQUENCE</scope>
    <source>
        <strain evidence="1">Expedition CK06-06</strain>
    </source>
</reference>
<proteinExistence type="predicted"/>